<dbReference type="EMBL" id="CP086365">
    <property type="protein sequence ID" value="UNI24524.1"/>
    <property type="molecule type" value="Genomic_DNA"/>
</dbReference>
<dbReference type="InterPro" id="IPR036291">
    <property type="entry name" value="NAD(P)-bd_dom_sf"/>
</dbReference>
<dbReference type="InterPro" id="IPR020904">
    <property type="entry name" value="Sc_DH/Rdtase_CS"/>
</dbReference>
<evidence type="ECO:0000256" key="1">
    <source>
        <dbReference type="ARBA" id="ARBA00006484"/>
    </source>
</evidence>
<dbReference type="RefSeq" id="XP_047848005.1">
    <property type="nucleotide sequence ID" value="XM_047991992.1"/>
</dbReference>
<dbReference type="GO" id="GO:0016616">
    <property type="term" value="F:oxidoreductase activity, acting on the CH-OH group of donors, NAD or NADP as acceptor"/>
    <property type="evidence" value="ECO:0007669"/>
    <property type="project" value="UniProtKB-ARBA"/>
</dbReference>
<protein>
    <submittedName>
        <fullName evidence="4">Uncharacterized protein</fullName>
    </submittedName>
</protein>
<dbReference type="Pfam" id="PF13561">
    <property type="entry name" value="adh_short_C2"/>
    <property type="match status" value="1"/>
</dbReference>
<dbReference type="PANTHER" id="PTHR43008:SF10">
    <property type="entry name" value="CHAIN DEHYDROGENASE_OXIDOREDUCTASE, PUTATIVE (AFU_ORTHOLOGUE AFUA_2G15740)-RELATED"/>
    <property type="match status" value="1"/>
</dbReference>
<comment type="similarity">
    <text evidence="1">Belongs to the short-chain dehydrogenases/reductases (SDR) family.</text>
</comment>
<dbReference type="SUPFAM" id="SSF51735">
    <property type="entry name" value="NAD(P)-binding Rossmann-fold domains"/>
    <property type="match status" value="1"/>
</dbReference>
<evidence type="ECO:0000313" key="4">
    <source>
        <dbReference type="EMBL" id="UNI24524.1"/>
    </source>
</evidence>
<dbReference type="Gene3D" id="3.40.50.720">
    <property type="entry name" value="NAD(P)-binding Rossmann-like Domain"/>
    <property type="match status" value="1"/>
</dbReference>
<dbReference type="PROSITE" id="PS00061">
    <property type="entry name" value="ADH_SHORT"/>
    <property type="match status" value="1"/>
</dbReference>
<dbReference type="GeneID" id="72072205"/>
<proteinExistence type="inferred from homology"/>
<evidence type="ECO:0000256" key="3">
    <source>
        <dbReference type="ARBA" id="ARBA00023002"/>
    </source>
</evidence>
<evidence type="ECO:0000313" key="5">
    <source>
        <dbReference type="Proteomes" id="UP000829364"/>
    </source>
</evidence>
<sequence>MSVRAGLARVQHRSLQPEAGVRLMGCRGKHVLCIPARSSNTVRPSLVEVSAHLRVAASQRRLLNGLPKHAEVGNKRFADFNLAGRTFVVTGGARGLGLALAESLVEAGGKVYCLDRLERPDADWHQAQSRVVPEWGGSLEYRQIDVRCTESLNKVISSIADENKGLHGLVAAAGIQLVTPAVEYTIEDARKMMDVNFTGVFMTATATARAMFKHKSRGSMCLIASMSGLVANKGLLCPVYNSSKAAVLQLARNLAMEWSPNIRVNCLSPGHTLTPMVLKNFEEDPGLRDKWCSENMMGRLAETSEYKGAALFLLSNASSFMTGGNLVIDGGHTAW</sequence>
<keyword evidence="3" id="KW-0560">Oxidoreductase</keyword>
<keyword evidence="5" id="KW-1185">Reference proteome</keyword>
<dbReference type="KEGG" id="ptkz:JDV02_010261"/>
<dbReference type="FunFam" id="3.40.50.720:FF:000245">
    <property type="entry name" value="Short chain dehydrogenase, putative"/>
    <property type="match status" value="1"/>
</dbReference>
<gene>
    <name evidence="4" type="ORF">JDV02_010261</name>
</gene>
<dbReference type="PRINTS" id="PR00081">
    <property type="entry name" value="GDHRDH"/>
</dbReference>
<keyword evidence="2" id="KW-0521">NADP</keyword>
<accession>A0A9Q8QTQ3</accession>
<evidence type="ECO:0000256" key="2">
    <source>
        <dbReference type="ARBA" id="ARBA00022857"/>
    </source>
</evidence>
<dbReference type="InterPro" id="IPR002347">
    <property type="entry name" value="SDR_fam"/>
</dbReference>
<organism evidence="4 5">
    <name type="scientific">Purpureocillium takamizusanense</name>
    <dbReference type="NCBI Taxonomy" id="2060973"/>
    <lineage>
        <taxon>Eukaryota</taxon>
        <taxon>Fungi</taxon>
        <taxon>Dikarya</taxon>
        <taxon>Ascomycota</taxon>
        <taxon>Pezizomycotina</taxon>
        <taxon>Sordariomycetes</taxon>
        <taxon>Hypocreomycetidae</taxon>
        <taxon>Hypocreales</taxon>
        <taxon>Ophiocordycipitaceae</taxon>
        <taxon>Purpureocillium</taxon>
    </lineage>
</organism>
<dbReference type="GO" id="GO:0050664">
    <property type="term" value="F:oxidoreductase activity, acting on NAD(P)H, oxygen as acceptor"/>
    <property type="evidence" value="ECO:0007669"/>
    <property type="project" value="TreeGrafter"/>
</dbReference>
<dbReference type="OrthoDB" id="1669814at2759"/>
<name>A0A9Q8QTQ3_9HYPO</name>
<dbReference type="PANTHER" id="PTHR43008">
    <property type="entry name" value="BENZIL REDUCTASE"/>
    <property type="match status" value="1"/>
</dbReference>
<dbReference type="Proteomes" id="UP000829364">
    <property type="component" value="Chromosome 12"/>
</dbReference>
<reference evidence="4" key="1">
    <citation type="submission" date="2021-11" db="EMBL/GenBank/DDBJ databases">
        <title>Purpureocillium_takamizusanense_genome.</title>
        <authorList>
            <person name="Nguyen N.-H."/>
        </authorList>
    </citation>
    <scope>NUCLEOTIDE SEQUENCE</scope>
    <source>
        <strain evidence="4">PT3</strain>
    </source>
</reference>
<dbReference type="AlphaFoldDB" id="A0A9Q8QTQ3"/>